<feature type="domain" description="Protein kinase" evidence="1">
    <location>
        <begin position="1"/>
        <end position="168"/>
    </location>
</feature>
<accession>A0A0D7AMS8</accession>
<dbReference type="GO" id="GO:0004672">
    <property type="term" value="F:protein kinase activity"/>
    <property type="evidence" value="ECO:0007669"/>
    <property type="project" value="InterPro"/>
</dbReference>
<dbReference type="InterPro" id="IPR008271">
    <property type="entry name" value="Ser/Thr_kinase_AS"/>
</dbReference>
<dbReference type="AlphaFoldDB" id="A0A0D7AMS8"/>
<protein>
    <recommendedName>
        <fullName evidence="1">Protein kinase domain-containing protein</fullName>
    </recommendedName>
</protein>
<gene>
    <name evidence="2" type="ORF">FISHEDRAFT_56311</name>
</gene>
<dbReference type="InterPro" id="IPR000719">
    <property type="entry name" value="Prot_kinase_dom"/>
</dbReference>
<keyword evidence="3" id="KW-1185">Reference proteome</keyword>
<dbReference type="SUPFAM" id="SSF56112">
    <property type="entry name" value="Protein kinase-like (PK-like)"/>
    <property type="match status" value="1"/>
</dbReference>
<name>A0A0D7AMS8_9AGAR</name>
<dbReference type="PROSITE" id="PS50011">
    <property type="entry name" value="PROTEIN_KINASE_DOM"/>
    <property type="match status" value="1"/>
</dbReference>
<evidence type="ECO:0000313" key="2">
    <source>
        <dbReference type="EMBL" id="KIY52093.1"/>
    </source>
</evidence>
<evidence type="ECO:0000313" key="3">
    <source>
        <dbReference type="Proteomes" id="UP000054144"/>
    </source>
</evidence>
<organism evidence="2 3">
    <name type="scientific">Fistulina hepatica ATCC 64428</name>
    <dbReference type="NCBI Taxonomy" id="1128425"/>
    <lineage>
        <taxon>Eukaryota</taxon>
        <taxon>Fungi</taxon>
        <taxon>Dikarya</taxon>
        <taxon>Basidiomycota</taxon>
        <taxon>Agaricomycotina</taxon>
        <taxon>Agaricomycetes</taxon>
        <taxon>Agaricomycetidae</taxon>
        <taxon>Agaricales</taxon>
        <taxon>Fistulinaceae</taxon>
        <taxon>Fistulina</taxon>
    </lineage>
</organism>
<reference evidence="2 3" key="1">
    <citation type="journal article" date="2015" name="Fungal Genet. Biol.">
        <title>Evolution of novel wood decay mechanisms in Agaricales revealed by the genome sequences of Fistulina hepatica and Cylindrobasidium torrendii.</title>
        <authorList>
            <person name="Floudas D."/>
            <person name="Held B.W."/>
            <person name="Riley R."/>
            <person name="Nagy L.G."/>
            <person name="Koehler G."/>
            <person name="Ransdell A.S."/>
            <person name="Younus H."/>
            <person name="Chow J."/>
            <person name="Chiniquy J."/>
            <person name="Lipzen A."/>
            <person name="Tritt A."/>
            <person name="Sun H."/>
            <person name="Haridas S."/>
            <person name="LaButti K."/>
            <person name="Ohm R.A."/>
            <person name="Kues U."/>
            <person name="Blanchette R.A."/>
            <person name="Grigoriev I.V."/>
            <person name="Minto R.E."/>
            <person name="Hibbett D.S."/>
        </authorList>
    </citation>
    <scope>NUCLEOTIDE SEQUENCE [LARGE SCALE GENOMIC DNA]</scope>
    <source>
        <strain evidence="2 3">ATCC 64428</strain>
    </source>
</reference>
<proteinExistence type="predicted"/>
<dbReference type="EMBL" id="KN881646">
    <property type="protein sequence ID" value="KIY52093.1"/>
    <property type="molecule type" value="Genomic_DNA"/>
</dbReference>
<dbReference type="Pfam" id="PF00069">
    <property type="entry name" value="Pkinase"/>
    <property type="match status" value="1"/>
</dbReference>
<dbReference type="OrthoDB" id="5579860at2759"/>
<dbReference type="GO" id="GO:0005524">
    <property type="term" value="F:ATP binding"/>
    <property type="evidence" value="ECO:0007669"/>
    <property type="project" value="InterPro"/>
</dbReference>
<dbReference type="Proteomes" id="UP000054144">
    <property type="component" value="Unassembled WGS sequence"/>
</dbReference>
<dbReference type="Gene3D" id="1.10.510.10">
    <property type="entry name" value="Transferase(Phosphotransferase) domain 1"/>
    <property type="match status" value="1"/>
</dbReference>
<sequence length="168" mass="18620">MSRTCESSNALSKAAGPVAQPLSLKRTKNYSYLCYSAFSPNQFLIALTRRRPPCWPFLSFVVHGDLKPDNIVVNAYNPNNVKITDFGLADRFKNDRGRHVPKRKLSYPQTRPEIRGLHASVPRIGQSVLVWFVVVRSGGPGVARAGGAASVICKGIRTEFAMLLEYAR</sequence>
<evidence type="ECO:0000259" key="1">
    <source>
        <dbReference type="PROSITE" id="PS50011"/>
    </source>
</evidence>
<dbReference type="PROSITE" id="PS00108">
    <property type="entry name" value="PROTEIN_KINASE_ST"/>
    <property type="match status" value="1"/>
</dbReference>
<dbReference type="InterPro" id="IPR011009">
    <property type="entry name" value="Kinase-like_dom_sf"/>
</dbReference>